<dbReference type="Ensembl" id="ENSATET00000077853.1">
    <property type="protein sequence ID" value="ENSATEP00000076939.1"/>
    <property type="gene ID" value="ENSATEG00000033869.1"/>
</dbReference>
<reference evidence="1" key="3">
    <citation type="submission" date="2025-09" db="UniProtKB">
        <authorList>
            <consortium name="Ensembl"/>
        </authorList>
    </citation>
    <scope>IDENTIFICATION</scope>
</reference>
<protein>
    <submittedName>
        <fullName evidence="1">Uncharacterized protein</fullName>
    </submittedName>
</protein>
<proteinExistence type="predicted"/>
<name>A0AAQ6INJ3_ANATE</name>
<reference evidence="1" key="2">
    <citation type="submission" date="2025-08" db="UniProtKB">
        <authorList>
            <consortium name="Ensembl"/>
        </authorList>
    </citation>
    <scope>IDENTIFICATION</scope>
</reference>
<dbReference type="Proteomes" id="UP000265040">
    <property type="component" value="Chromosome 19"/>
</dbReference>
<accession>A0AAQ6INJ3</accession>
<dbReference type="AlphaFoldDB" id="A0AAQ6INJ3"/>
<evidence type="ECO:0000313" key="1">
    <source>
        <dbReference type="Ensembl" id="ENSATEP00000076939.1"/>
    </source>
</evidence>
<sequence>SMDSTGLEMSDDATGQPASWRTLTSHLSNITNKSKKMFYSYGHFKSLSCYKGLHPQSFRGCVPIDLFRTTLHFLRQCIAFHVYRSIQPAAEATTQPASSSSPSTTCCSLGLMVLGVVSVVALWPTEQCSQRVCSVESVSILL</sequence>
<evidence type="ECO:0000313" key="2">
    <source>
        <dbReference type="Proteomes" id="UP000265040"/>
    </source>
</evidence>
<keyword evidence="2" id="KW-1185">Reference proteome</keyword>
<reference evidence="1 2" key="1">
    <citation type="submission" date="2021-04" db="EMBL/GenBank/DDBJ databases">
        <authorList>
            <consortium name="Wellcome Sanger Institute Data Sharing"/>
        </authorList>
    </citation>
    <scope>NUCLEOTIDE SEQUENCE [LARGE SCALE GENOMIC DNA]</scope>
</reference>
<organism evidence="1 2">
    <name type="scientific">Anabas testudineus</name>
    <name type="common">Climbing perch</name>
    <name type="synonym">Anthias testudineus</name>
    <dbReference type="NCBI Taxonomy" id="64144"/>
    <lineage>
        <taxon>Eukaryota</taxon>
        <taxon>Metazoa</taxon>
        <taxon>Chordata</taxon>
        <taxon>Craniata</taxon>
        <taxon>Vertebrata</taxon>
        <taxon>Euteleostomi</taxon>
        <taxon>Actinopterygii</taxon>
        <taxon>Neopterygii</taxon>
        <taxon>Teleostei</taxon>
        <taxon>Neoteleostei</taxon>
        <taxon>Acanthomorphata</taxon>
        <taxon>Anabantaria</taxon>
        <taxon>Anabantiformes</taxon>
        <taxon>Anabantoidei</taxon>
        <taxon>Anabantidae</taxon>
        <taxon>Anabas</taxon>
    </lineage>
</organism>